<protein>
    <submittedName>
        <fullName evidence="4">Uncharacterized protein</fullName>
    </submittedName>
</protein>
<dbReference type="AlphaFoldDB" id="A0A8J9W8J3"/>
<organism evidence="4 5">
    <name type="scientific">Brenthis ino</name>
    <name type="common">lesser marbled fritillary</name>
    <dbReference type="NCBI Taxonomy" id="405034"/>
    <lineage>
        <taxon>Eukaryota</taxon>
        <taxon>Metazoa</taxon>
        <taxon>Ecdysozoa</taxon>
        <taxon>Arthropoda</taxon>
        <taxon>Hexapoda</taxon>
        <taxon>Insecta</taxon>
        <taxon>Pterygota</taxon>
        <taxon>Neoptera</taxon>
        <taxon>Endopterygota</taxon>
        <taxon>Lepidoptera</taxon>
        <taxon>Glossata</taxon>
        <taxon>Ditrysia</taxon>
        <taxon>Papilionoidea</taxon>
        <taxon>Nymphalidae</taxon>
        <taxon>Heliconiinae</taxon>
        <taxon>Argynnini</taxon>
        <taxon>Brenthis</taxon>
    </lineage>
</organism>
<feature type="non-terminal residue" evidence="4">
    <location>
        <position position="274"/>
    </location>
</feature>
<sequence>MNLINIFCFIFLTTYARASSDETLTTSTDLTITSTDGITTDTTPYETTSYISDRFDESSTSDAAYTTGDSFSDSITSTTLSYDSISTIETQTTTETSTDVPEDQIPGIIDPSVIPRGNFGTDSTPKPLEPSSDGKGHELEIPEEKETDVGKKKIINTTNPSILRPEDSDKSGDFEISKGGNVDASNTEKNMKITDAGNGSETSKGNDNVVSSTEEKMINTKTGTESKVSKGKAAGILVASCILAVVIIWISKMVYTRYQSRTYDVRHGIEMRNP</sequence>
<feature type="compositionally biased region" description="Polar residues" evidence="1">
    <location>
        <begin position="197"/>
        <end position="211"/>
    </location>
</feature>
<feature type="region of interest" description="Disordered" evidence="1">
    <location>
        <begin position="87"/>
        <end position="211"/>
    </location>
</feature>
<evidence type="ECO:0000256" key="3">
    <source>
        <dbReference type="SAM" id="SignalP"/>
    </source>
</evidence>
<feature type="chain" id="PRO_5035445630" evidence="3">
    <location>
        <begin position="19"/>
        <end position="274"/>
    </location>
</feature>
<gene>
    <name evidence="4" type="ORF">BINO364_LOCUS14289</name>
</gene>
<reference evidence="4" key="1">
    <citation type="submission" date="2021-12" db="EMBL/GenBank/DDBJ databases">
        <authorList>
            <person name="Martin H S."/>
        </authorList>
    </citation>
    <scope>NUCLEOTIDE SEQUENCE</scope>
</reference>
<evidence type="ECO:0000313" key="5">
    <source>
        <dbReference type="Proteomes" id="UP000838878"/>
    </source>
</evidence>
<feature type="signal peptide" evidence="3">
    <location>
        <begin position="1"/>
        <end position="18"/>
    </location>
</feature>
<feature type="transmembrane region" description="Helical" evidence="2">
    <location>
        <begin position="233"/>
        <end position="251"/>
    </location>
</feature>
<keyword evidence="2" id="KW-0812">Transmembrane</keyword>
<accession>A0A8J9W8J3</accession>
<feature type="compositionally biased region" description="Basic and acidic residues" evidence="1">
    <location>
        <begin position="164"/>
        <end position="176"/>
    </location>
</feature>
<name>A0A8J9W8J3_9NEOP</name>
<feature type="compositionally biased region" description="Basic and acidic residues" evidence="1">
    <location>
        <begin position="132"/>
        <end position="151"/>
    </location>
</feature>
<dbReference type="Proteomes" id="UP000838878">
    <property type="component" value="Chromosome 8"/>
</dbReference>
<keyword evidence="5" id="KW-1185">Reference proteome</keyword>
<keyword evidence="3" id="KW-0732">Signal</keyword>
<evidence type="ECO:0000313" key="4">
    <source>
        <dbReference type="EMBL" id="CAH0729147.1"/>
    </source>
</evidence>
<keyword evidence="2" id="KW-1133">Transmembrane helix</keyword>
<evidence type="ECO:0000256" key="2">
    <source>
        <dbReference type="SAM" id="Phobius"/>
    </source>
</evidence>
<feature type="compositionally biased region" description="Low complexity" evidence="1">
    <location>
        <begin position="87"/>
        <end position="98"/>
    </location>
</feature>
<keyword evidence="2" id="KW-0472">Membrane</keyword>
<dbReference type="OrthoDB" id="10469186at2759"/>
<dbReference type="EMBL" id="OV170228">
    <property type="protein sequence ID" value="CAH0729147.1"/>
    <property type="molecule type" value="Genomic_DNA"/>
</dbReference>
<evidence type="ECO:0000256" key="1">
    <source>
        <dbReference type="SAM" id="MobiDB-lite"/>
    </source>
</evidence>
<proteinExistence type="predicted"/>